<dbReference type="PRINTS" id="PR02047">
    <property type="entry name" value="BREFELDNASP4"/>
</dbReference>
<name>A0A9P4YWG7_9HYPO</name>
<sequence>MDSSNGFRNRFSHGLSRSNAADVEEKTLFPDPARQKRPGLGSRQVSSASIGQIEQIVLDAKIDTETFGVSETRDGFFDALFLKSSFTYSPESFREHAEATLPRAFDKGEPLSPRYFVKKQFHELNSLLTRVTTTRSGVRLAKTFMAFFAAYVLCLVPAVHDWLGRYSYIMPVSVIFNHPSRPVGSQIDGAIFTTLGTAAGIGWGVVGLLLSTSTLAAQAGFGGILAMFLAIFMGINAWIRACFVRFYQAVLCAGMAIIFTTLTDTSSRDIEWSKLRSYAISWVLGQAIALIINCVVFPDAGARPLAVTILKFFDAAQDALTIPRARDVRLRRVLARAYVDLSTAYRDMQMDITITRVRPKDFGQLRNLMQAVIRSLLTMETETTMFSEMPVTVMANHAAPSSGSDKSSVKSCLSTAPGEDASRKVKEILATPTSEVLECMREGLRRGEAALMDLSGYRKHMGPASDVSSHIGSIQVRLSSAFSTYDSAETTLLRSGDLSHSSLDESDVIPLFLFARHVREAANTVKTLLDKVEDMQKAPYWPRIYLPSYPLSKAVYRTNRQVRHDRGGITAGSYQVTFADIAKLLDKIKSREHRPHRTSMSPHGHDTCVDSSHPTMDSSTDGGTLNRSGHGLGYKVWLAIHRLQGYESRYAFKVCLITSLLSVPSFLAHDDWWDRYQVWWAVAVSWSMIHPQVGGNLQDLVTRAFAAILGAVWAAAGYAAGHGNRYVMGVFAAIFMIPMLYRFTQSTHPRSGQVACLSFTVISISIINNKDSGPVAQQAVFQGLAFLVGTIVPVIVNWVLWPFIARHELRFALSSMMFFMSIIYRSVVSKYVYFEEGMEPTPDDIERSEMLEGRLREGFVRIRQLLVLTRHELRLRAPFDVLPYSALAEACERFFDYLIAVRQTALIHSPTSLRDNTEASEFLLGYRRDAVAAVLANLYILAGALRSRRPVPMFLPSAAAARKKLMLRRLAFQSNEKSLPHEKRANWSDIYSYSYRESFTGCVAQLEELEKYTKLIVGEQG</sequence>
<feature type="transmembrane region" description="Helical" evidence="6">
    <location>
        <begin position="779"/>
        <end position="800"/>
    </location>
</feature>
<feature type="domain" description="Putative ER transporter 6TM N-terminal" evidence="7">
    <location>
        <begin position="140"/>
        <end position="212"/>
    </location>
</feature>
<dbReference type="OrthoDB" id="1924968at2759"/>
<dbReference type="InterPro" id="IPR018823">
    <property type="entry name" value="ArAE_2_N"/>
</dbReference>
<feature type="region of interest" description="Disordered" evidence="5">
    <location>
        <begin position="397"/>
        <end position="416"/>
    </location>
</feature>
<evidence type="ECO:0000256" key="2">
    <source>
        <dbReference type="ARBA" id="ARBA00022692"/>
    </source>
</evidence>
<keyword evidence="10" id="KW-1185">Reference proteome</keyword>
<evidence type="ECO:0000256" key="1">
    <source>
        <dbReference type="ARBA" id="ARBA00004141"/>
    </source>
</evidence>
<dbReference type="InterPro" id="IPR049453">
    <property type="entry name" value="Memb_transporter_dom"/>
</dbReference>
<dbReference type="Pfam" id="PF13515">
    <property type="entry name" value="FUSC_2"/>
    <property type="match status" value="1"/>
</dbReference>
<feature type="transmembrane region" description="Helical" evidence="6">
    <location>
        <begin position="812"/>
        <end position="833"/>
    </location>
</feature>
<dbReference type="EMBL" id="JAANYQ010000004">
    <property type="protein sequence ID" value="KAF4124373.1"/>
    <property type="molecule type" value="Genomic_DNA"/>
</dbReference>
<dbReference type="PANTHER" id="PTHR47804">
    <property type="entry name" value="60S RIBOSOMAL PROTEIN L19"/>
    <property type="match status" value="1"/>
</dbReference>
<feature type="compositionally biased region" description="Low complexity" evidence="5">
    <location>
        <begin position="401"/>
        <end position="414"/>
    </location>
</feature>
<organism evidence="9 10">
    <name type="scientific">Geosmithia morbida</name>
    <dbReference type="NCBI Taxonomy" id="1094350"/>
    <lineage>
        <taxon>Eukaryota</taxon>
        <taxon>Fungi</taxon>
        <taxon>Dikarya</taxon>
        <taxon>Ascomycota</taxon>
        <taxon>Pezizomycotina</taxon>
        <taxon>Sordariomycetes</taxon>
        <taxon>Hypocreomycetidae</taxon>
        <taxon>Hypocreales</taxon>
        <taxon>Bionectriaceae</taxon>
        <taxon>Geosmithia</taxon>
    </lineage>
</organism>
<feature type="transmembrane region" description="Helical" evidence="6">
    <location>
        <begin position="726"/>
        <end position="744"/>
    </location>
</feature>
<dbReference type="GO" id="GO:0016020">
    <property type="term" value="C:membrane"/>
    <property type="evidence" value="ECO:0007669"/>
    <property type="project" value="UniProtKB-SubCell"/>
</dbReference>
<feature type="transmembrane region" description="Helical" evidence="6">
    <location>
        <begin position="275"/>
        <end position="298"/>
    </location>
</feature>
<evidence type="ECO:0000256" key="5">
    <source>
        <dbReference type="SAM" id="MobiDB-lite"/>
    </source>
</evidence>
<proteinExistence type="predicted"/>
<dbReference type="Pfam" id="PF10337">
    <property type="entry name" value="ArAE_2_N"/>
    <property type="match status" value="1"/>
</dbReference>
<dbReference type="PANTHER" id="PTHR47804:SF3">
    <property type="entry name" value="PROTEIN BRE4"/>
    <property type="match status" value="1"/>
</dbReference>
<feature type="domain" description="Integral membrane bound transporter" evidence="8">
    <location>
        <begin position="672"/>
        <end position="767"/>
    </location>
</feature>
<feature type="transmembrane region" description="Helical" evidence="6">
    <location>
        <begin position="144"/>
        <end position="163"/>
    </location>
</feature>
<keyword evidence="4 6" id="KW-0472">Membrane</keyword>
<feature type="transmembrane region" description="Helical" evidence="6">
    <location>
        <begin position="245"/>
        <end position="263"/>
    </location>
</feature>
<feature type="region of interest" description="Disordered" evidence="5">
    <location>
        <begin position="592"/>
        <end position="624"/>
    </location>
</feature>
<keyword evidence="2 6" id="KW-0812">Transmembrane</keyword>
<evidence type="ECO:0000256" key="4">
    <source>
        <dbReference type="ARBA" id="ARBA00023136"/>
    </source>
</evidence>
<comment type="caution">
    <text evidence="9">The sequence shown here is derived from an EMBL/GenBank/DDBJ whole genome shotgun (WGS) entry which is preliminary data.</text>
</comment>
<feature type="transmembrane region" description="Helical" evidence="6">
    <location>
        <begin position="219"/>
        <end position="239"/>
    </location>
</feature>
<feature type="region of interest" description="Disordered" evidence="5">
    <location>
        <begin position="18"/>
        <end position="46"/>
    </location>
</feature>
<feature type="transmembrane region" description="Helical" evidence="6">
    <location>
        <begin position="751"/>
        <end position="767"/>
    </location>
</feature>
<keyword evidence="3 6" id="KW-1133">Transmembrane helix</keyword>
<evidence type="ECO:0000256" key="6">
    <source>
        <dbReference type="SAM" id="Phobius"/>
    </source>
</evidence>
<reference evidence="9" key="1">
    <citation type="submission" date="2020-03" db="EMBL/GenBank/DDBJ databases">
        <title>Site-based positive gene gene selection in Geosmithia morbida across the United States reveals a broad range of putative effectors and factors for local host and environmental adapation.</title>
        <authorList>
            <person name="Onufrak A."/>
            <person name="Murdoch R.W."/>
            <person name="Gazis R."/>
            <person name="Huff M."/>
            <person name="Staton M."/>
            <person name="Klingeman W."/>
            <person name="Hadziabdic D."/>
        </authorList>
    </citation>
    <scope>NUCLEOTIDE SEQUENCE</scope>
    <source>
        <strain evidence="9">1262</strain>
    </source>
</reference>
<dbReference type="AlphaFoldDB" id="A0A9P4YWG7"/>
<evidence type="ECO:0000256" key="3">
    <source>
        <dbReference type="ARBA" id="ARBA00022989"/>
    </source>
</evidence>
<dbReference type="RefSeq" id="XP_035323025.1">
    <property type="nucleotide sequence ID" value="XM_035467013.1"/>
</dbReference>
<protein>
    <submittedName>
        <fullName evidence="9">Protein transport</fullName>
    </submittedName>
</protein>
<feature type="transmembrane region" description="Helical" evidence="6">
    <location>
        <begin position="700"/>
        <end position="720"/>
    </location>
</feature>
<evidence type="ECO:0000313" key="9">
    <source>
        <dbReference type="EMBL" id="KAF4124373.1"/>
    </source>
</evidence>
<dbReference type="InterPro" id="IPR023244">
    <property type="entry name" value="Brefeldin_A-sensitivity_4"/>
</dbReference>
<evidence type="ECO:0000313" key="10">
    <source>
        <dbReference type="Proteomes" id="UP000749293"/>
    </source>
</evidence>
<dbReference type="Proteomes" id="UP000749293">
    <property type="component" value="Unassembled WGS sequence"/>
</dbReference>
<accession>A0A9P4YWG7</accession>
<dbReference type="GeneID" id="55971267"/>
<dbReference type="InterPro" id="IPR052430">
    <property type="entry name" value="IVT-Associated"/>
</dbReference>
<comment type="subcellular location">
    <subcellularLocation>
        <location evidence="1">Membrane</location>
        <topology evidence="1">Multi-pass membrane protein</topology>
    </subcellularLocation>
</comment>
<evidence type="ECO:0000259" key="7">
    <source>
        <dbReference type="Pfam" id="PF10337"/>
    </source>
</evidence>
<feature type="compositionally biased region" description="Polar residues" evidence="5">
    <location>
        <begin position="609"/>
        <end position="624"/>
    </location>
</feature>
<gene>
    <name evidence="9" type="ORF">GMORB2_5039</name>
</gene>
<evidence type="ECO:0000259" key="8">
    <source>
        <dbReference type="Pfam" id="PF13515"/>
    </source>
</evidence>